<dbReference type="InterPro" id="IPR003959">
    <property type="entry name" value="ATPase_AAA_core"/>
</dbReference>
<dbReference type="STRING" id="1209931.A0A135UKS8"/>
<comment type="caution">
    <text evidence="3">The sequence shown here is derived from an EMBL/GenBank/DDBJ whole genome shotgun (WGS) entry which is preliminary data.</text>
</comment>
<dbReference type="Pfam" id="PF00004">
    <property type="entry name" value="AAA"/>
    <property type="match status" value="1"/>
</dbReference>
<protein>
    <submittedName>
        <fullName evidence="3">ATPase</fullName>
    </submittedName>
</protein>
<dbReference type="Pfam" id="PF23232">
    <property type="entry name" value="AAA_lid_13"/>
    <property type="match status" value="1"/>
</dbReference>
<dbReference type="SUPFAM" id="SSF52540">
    <property type="entry name" value="P-loop containing nucleoside triphosphate hydrolases"/>
    <property type="match status" value="1"/>
</dbReference>
<dbReference type="Gene3D" id="3.40.50.300">
    <property type="entry name" value="P-loop containing nucleotide triphosphate hydrolases"/>
    <property type="match status" value="1"/>
</dbReference>
<feature type="compositionally biased region" description="Basic and acidic residues" evidence="1">
    <location>
        <begin position="13"/>
        <end position="33"/>
    </location>
</feature>
<evidence type="ECO:0000259" key="2">
    <source>
        <dbReference type="SMART" id="SM00382"/>
    </source>
</evidence>
<keyword evidence="4" id="KW-1185">Reference proteome</keyword>
<feature type="domain" description="AAA+ ATPase" evidence="2">
    <location>
        <begin position="558"/>
        <end position="716"/>
    </location>
</feature>
<evidence type="ECO:0000313" key="4">
    <source>
        <dbReference type="Proteomes" id="UP000070121"/>
    </source>
</evidence>
<dbReference type="SMART" id="SM00382">
    <property type="entry name" value="AAA"/>
    <property type="match status" value="1"/>
</dbReference>
<gene>
    <name evidence="3" type="ORF">CSAL01_06662</name>
</gene>
<dbReference type="InterPro" id="IPR003593">
    <property type="entry name" value="AAA+_ATPase"/>
</dbReference>
<organism evidence="3 4">
    <name type="scientific">Colletotrichum salicis</name>
    <dbReference type="NCBI Taxonomy" id="1209931"/>
    <lineage>
        <taxon>Eukaryota</taxon>
        <taxon>Fungi</taxon>
        <taxon>Dikarya</taxon>
        <taxon>Ascomycota</taxon>
        <taxon>Pezizomycotina</taxon>
        <taxon>Sordariomycetes</taxon>
        <taxon>Hypocreomycetidae</taxon>
        <taxon>Glomerellales</taxon>
        <taxon>Glomerellaceae</taxon>
        <taxon>Colletotrichum</taxon>
        <taxon>Colletotrichum acutatum species complex</taxon>
    </lineage>
</organism>
<evidence type="ECO:0000313" key="3">
    <source>
        <dbReference type="EMBL" id="KXH60986.1"/>
    </source>
</evidence>
<sequence length="754" mass="86853">MGGRHHSRKRLRPSSEREIYEAGPNEKRVKDQFSHGTSVELGTMEDREASPEKPLPSVSQILRVKGWRGALCDLLDLHGDVTDHDIFGQMQDAFAELRTLRNAAPRAQLSPTGQIVYKVICHMEDTEFLYVNPPRIVPGDNDNGHLQGKHHISNLALYLERHKEISFLAYRTLECCVPHFQSPSEDGYESGADSTPNFLKFFTGECIRIIREELTAALLSIALEALKDIPHPEFVTFKAEDDADAEFEDGIASPYLWWFHRRGEINQAYCRLTEPMHSHFAALHDYIDDSMSDEWNKVDELLRQGKVTQEYLSYLFVPNSILISESEGERLQELKGSYAMGWLEANHTFSNPYSKQKFFASISVAHWDFDGRFKQITGTLALSKLPTSVANESFEILRLPLYPATYANPGVEDSLRQRGRMFWKCRRRNYVYSRSFPDDDIRRSADSRFMVDFWAYRQMHAGAGHPGPYGDTTPEDEQDLPEMGDVFFMCLPTKIFGFNMQKKEWTKLDVEFLEDVEWNEEAFEQLVIDDSTKELVEAVVTHQLQEEGETDLIRGKGNGLFILLHGGPGTGKTLTAESVAEIAKKPLYRVTCGDIVFLRVLEYYDGIMILTSNRVGIFDEAFKSRIQLTLHYKNLDQWQRLRIWENFLTRMEKLEQRHKARNDNGVKVPNSLQFGLDTQEIRNHVEELAAANLNGREIRNALSTARQLAVHRKQPLGYQHVKRVIEETSKFDKYLRQLRQGFSADEIRHRTGER</sequence>
<name>A0A135UKS8_9PEZI</name>
<feature type="region of interest" description="Disordered" evidence="1">
    <location>
        <begin position="1"/>
        <end position="55"/>
    </location>
</feature>
<reference evidence="3 4" key="1">
    <citation type="submission" date="2014-02" db="EMBL/GenBank/DDBJ databases">
        <title>The genome sequence of Colletotrichum salicis CBS 607.94.</title>
        <authorList>
            <person name="Baroncelli R."/>
            <person name="Thon M.R."/>
        </authorList>
    </citation>
    <scope>NUCLEOTIDE SEQUENCE [LARGE SCALE GENOMIC DNA]</scope>
    <source>
        <strain evidence="3 4">CBS 607.94</strain>
    </source>
</reference>
<dbReference type="GO" id="GO:0005524">
    <property type="term" value="F:ATP binding"/>
    <property type="evidence" value="ECO:0007669"/>
    <property type="project" value="InterPro"/>
</dbReference>
<dbReference type="OrthoDB" id="4849290at2759"/>
<dbReference type="Proteomes" id="UP000070121">
    <property type="component" value="Unassembled WGS sequence"/>
</dbReference>
<feature type="compositionally biased region" description="Basic residues" evidence="1">
    <location>
        <begin position="1"/>
        <end position="12"/>
    </location>
</feature>
<dbReference type="EMBL" id="JFFI01001330">
    <property type="protein sequence ID" value="KXH60986.1"/>
    <property type="molecule type" value="Genomic_DNA"/>
</dbReference>
<dbReference type="GO" id="GO:0016887">
    <property type="term" value="F:ATP hydrolysis activity"/>
    <property type="evidence" value="ECO:0007669"/>
    <property type="project" value="InterPro"/>
</dbReference>
<dbReference type="PANTHER" id="PTHR46411">
    <property type="entry name" value="FAMILY ATPASE, PUTATIVE-RELATED"/>
    <property type="match status" value="1"/>
</dbReference>
<dbReference type="InterPro" id="IPR056599">
    <property type="entry name" value="AAA_lid_fung"/>
</dbReference>
<proteinExistence type="predicted"/>
<evidence type="ECO:0000256" key="1">
    <source>
        <dbReference type="SAM" id="MobiDB-lite"/>
    </source>
</evidence>
<accession>A0A135UKS8</accession>
<dbReference type="PANTHER" id="PTHR46411:SF2">
    <property type="entry name" value="AAA+ ATPASE DOMAIN-CONTAINING PROTEIN"/>
    <property type="match status" value="1"/>
</dbReference>
<dbReference type="AlphaFoldDB" id="A0A135UKS8"/>
<dbReference type="InterPro" id="IPR027417">
    <property type="entry name" value="P-loop_NTPase"/>
</dbReference>